<dbReference type="InterPro" id="IPR029058">
    <property type="entry name" value="AB_hydrolase_fold"/>
</dbReference>
<dbReference type="Proteomes" id="UP000184389">
    <property type="component" value="Unassembled WGS sequence"/>
</dbReference>
<sequence>MYNISRKNVTFETIDKCDHKEISWNSAFSSNDKNVDNGKALLFQGKSNESLVFVHGLGHRNFEYLKYYPINLSKSGYTTMMLVLPYHLDRMPQNENISFLSGTASDIEKRFYQSVVDTLTCVDYLENLGMKKIHIMGFSFGGMISTISLALDKRIDKGILVVTGGNFEYITWKSIATKVLRIRYEDEDSCNIERCHELHKKFDISARSFSCIEDLENLPSCFRYDPSLFAKDLNPNKILMFSAIFDPFIPQKSSKDLWNKMNKPKRYKLPSGHMTSHLWFKKFILNKTLEFVNYNQL</sequence>
<protein>
    <submittedName>
        <fullName evidence="2">Alpha/beta hydrolase family protein</fullName>
    </submittedName>
</protein>
<dbReference type="AlphaFoldDB" id="A0A1M5XT62"/>
<accession>A0A1M5XT62</accession>
<dbReference type="Pfam" id="PF00561">
    <property type="entry name" value="Abhydrolase_1"/>
    <property type="match status" value="1"/>
</dbReference>
<feature type="domain" description="AB hydrolase-1" evidence="1">
    <location>
        <begin position="51"/>
        <end position="163"/>
    </location>
</feature>
<keyword evidence="2" id="KW-0378">Hydrolase</keyword>
<dbReference type="SUPFAM" id="SSF53474">
    <property type="entry name" value="alpha/beta-Hydrolases"/>
    <property type="match status" value="1"/>
</dbReference>
<evidence type="ECO:0000259" key="1">
    <source>
        <dbReference type="Pfam" id="PF00561"/>
    </source>
</evidence>
<dbReference type="RefSeq" id="WP_072744473.1">
    <property type="nucleotide sequence ID" value="NZ_FQXR01000008.1"/>
</dbReference>
<dbReference type="GO" id="GO:0016787">
    <property type="term" value="F:hydrolase activity"/>
    <property type="evidence" value="ECO:0007669"/>
    <property type="project" value="UniProtKB-KW"/>
</dbReference>
<dbReference type="OrthoDB" id="1679217at2"/>
<proteinExistence type="predicted"/>
<organism evidence="2 3">
    <name type="scientific">Sporanaerobacter acetigenes DSM 13106</name>
    <dbReference type="NCBI Taxonomy" id="1123281"/>
    <lineage>
        <taxon>Bacteria</taxon>
        <taxon>Bacillati</taxon>
        <taxon>Bacillota</taxon>
        <taxon>Tissierellia</taxon>
        <taxon>Tissierellales</taxon>
        <taxon>Sporanaerobacteraceae</taxon>
        <taxon>Sporanaerobacter</taxon>
    </lineage>
</organism>
<dbReference type="InterPro" id="IPR000073">
    <property type="entry name" value="AB_hydrolase_1"/>
</dbReference>
<evidence type="ECO:0000313" key="2">
    <source>
        <dbReference type="EMBL" id="SHI03001.1"/>
    </source>
</evidence>
<gene>
    <name evidence="2" type="ORF">SAMN02745180_01805</name>
</gene>
<dbReference type="EMBL" id="FQXR01000008">
    <property type="protein sequence ID" value="SHI03001.1"/>
    <property type="molecule type" value="Genomic_DNA"/>
</dbReference>
<keyword evidence="3" id="KW-1185">Reference proteome</keyword>
<name>A0A1M5XT62_9FIRM</name>
<dbReference type="STRING" id="1123281.SAMN02745180_01805"/>
<evidence type="ECO:0000313" key="3">
    <source>
        <dbReference type="Proteomes" id="UP000184389"/>
    </source>
</evidence>
<dbReference type="Gene3D" id="3.40.50.1820">
    <property type="entry name" value="alpha/beta hydrolase"/>
    <property type="match status" value="1"/>
</dbReference>
<reference evidence="2 3" key="1">
    <citation type="submission" date="2016-11" db="EMBL/GenBank/DDBJ databases">
        <authorList>
            <person name="Jaros S."/>
            <person name="Januszkiewicz K."/>
            <person name="Wedrychowicz H."/>
        </authorList>
    </citation>
    <scope>NUCLEOTIDE SEQUENCE [LARGE SCALE GENOMIC DNA]</scope>
    <source>
        <strain evidence="2 3">DSM 13106</strain>
    </source>
</reference>